<dbReference type="EMBL" id="KK119076">
    <property type="protein sequence ID" value="KFM74629.1"/>
    <property type="molecule type" value="Genomic_DNA"/>
</dbReference>
<name>A0A087UB90_STEMI</name>
<dbReference type="Proteomes" id="UP000054359">
    <property type="component" value="Unassembled WGS sequence"/>
</dbReference>
<sequence length="80" mass="9155">MKQLLELSKIADSNKSQSNDLAVSIDEDDEYFEDVIDNLQKEEDTLQSKVLDAVDTCKQILAIAIEKGSKNLEEREHEMR</sequence>
<gene>
    <name evidence="1" type="ORF">X975_11773</name>
</gene>
<organism evidence="1 2">
    <name type="scientific">Stegodyphus mimosarum</name>
    <name type="common">African social velvet spider</name>
    <dbReference type="NCBI Taxonomy" id="407821"/>
    <lineage>
        <taxon>Eukaryota</taxon>
        <taxon>Metazoa</taxon>
        <taxon>Ecdysozoa</taxon>
        <taxon>Arthropoda</taxon>
        <taxon>Chelicerata</taxon>
        <taxon>Arachnida</taxon>
        <taxon>Araneae</taxon>
        <taxon>Araneomorphae</taxon>
        <taxon>Entelegynae</taxon>
        <taxon>Eresoidea</taxon>
        <taxon>Eresidae</taxon>
        <taxon>Stegodyphus</taxon>
    </lineage>
</organism>
<reference evidence="1 2" key="1">
    <citation type="submission" date="2013-11" db="EMBL/GenBank/DDBJ databases">
        <title>Genome sequencing of Stegodyphus mimosarum.</title>
        <authorList>
            <person name="Bechsgaard J."/>
        </authorList>
    </citation>
    <scope>NUCLEOTIDE SEQUENCE [LARGE SCALE GENOMIC DNA]</scope>
</reference>
<dbReference type="OrthoDB" id="6436793at2759"/>
<keyword evidence="2" id="KW-1185">Reference proteome</keyword>
<evidence type="ECO:0000313" key="1">
    <source>
        <dbReference type="EMBL" id="KFM74629.1"/>
    </source>
</evidence>
<protein>
    <submittedName>
        <fullName evidence="1">Uncharacterized protein</fullName>
    </submittedName>
</protein>
<accession>A0A087UB90</accession>
<evidence type="ECO:0000313" key="2">
    <source>
        <dbReference type="Proteomes" id="UP000054359"/>
    </source>
</evidence>
<dbReference type="AlphaFoldDB" id="A0A087UB90"/>
<proteinExistence type="predicted"/>
<feature type="non-terminal residue" evidence="1">
    <location>
        <position position="80"/>
    </location>
</feature>